<organism evidence="1 2">
    <name type="scientific">Rhizobium mulingense</name>
    <dbReference type="NCBI Taxonomy" id="3031128"/>
    <lineage>
        <taxon>Bacteria</taxon>
        <taxon>Pseudomonadati</taxon>
        <taxon>Pseudomonadota</taxon>
        <taxon>Alphaproteobacteria</taxon>
        <taxon>Hyphomicrobiales</taxon>
        <taxon>Rhizobiaceae</taxon>
        <taxon>Rhizobium/Agrobacterium group</taxon>
        <taxon>Rhizobium</taxon>
    </lineage>
</organism>
<evidence type="ECO:0000313" key="2">
    <source>
        <dbReference type="Proteomes" id="UP001304050"/>
    </source>
</evidence>
<proteinExistence type="predicted"/>
<accession>A0ACC6MY68</accession>
<dbReference type="Proteomes" id="UP001304050">
    <property type="component" value="Unassembled WGS sequence"/>
</dbReference>
<name>A0ACC6MY68_9HYPH</name>
<keyword evidence="2" id="KW-1185">Reference proteome</keyword>
<gene>
    <name evidence="1" type="ORF">U8465_14585</name>
</gene>
<reference evidence="1" key="1">
    <citation type="submission" date="2023-12" db="EMBL/GenBank/DDBJ databases">
        <title>Diversity of Rhizobium in root nodule of phaseolus vulgaris.</title>
        <authorList>
            <person name="Wang H."/>
        </authorList>
    </citation>
    <scope>NUCLEOTIDE SEQUENCE</scope>
    <source>
        <strain evidence="1">MJ31</strain>
    </source>
</reference>
<protein>
    <submittedName>
        <fullName evidence="1">Uncharacterized protein</fullName>
    </submittedName>
</protein>
<sequence>MQVDIELHLTVASVHHLATNTGRHDLEMGCAMLTGEIRSKVDQVWNAFWADEIANPLEIVSSIIYLLFMPHFANTRHSRGLDKLSKEIRKDSYPKSQLAGRLSLK</sequence>
<evidence type="ECO:0000313" key="1">
    <source>
        <dbReference type="EMBL" id="MEA3518336.1"/>
    </source>
</evidence>
<comment type="caution">
    <text evidence="1">The sequence shown here is derived from an EMBL/GenBank/DDBJ whole genome shotgun (WGS) entry which is preliminary data.</text>
</comment>
<dbReference type="EMBL" id="JAYESG010000006">
    <property type="protein sequence ID" value="MEA3518336.1"/>
    <property type="molecule type" value="Genomic_DNA"/>
</dbReference>